<feature type="signal peptide" evidence="1">
    <location>
        <begin position="1"/>
        <end position="22"/>
    </location>
</feature>
<dbReference type="EMBL" id="CP048113">
    <property type="protein sequence ID" value="QHS61154.1"/>
    <property type="molecule type" value="Genomic_DNA"/>
</dbReference>
<evidence type="ECO:0008006" key="4">
    <source>
        <dbReference type="Google" id="ProtNLM"/>
    </source>
</evidence>
<dbReference type="Proteomes" id="UP000476411">
    <property type="component" value="Chromosome"/>
</dbReference>
<evidence type="ECO:0000313" key="3">
    <source>
        <dbReference type="Proteomes" id="UP000476411"/>
    </source>
</evidence>
<keyword evidence="3" id="KW-1185">Reference proteome</keyword>
<dbReference type="AlphaFoldDB" id="A0A6B9ZIG7"/>
<feature type="chain" id="PRO_5025496722" description="DUF4595 domain-containing protein" evidence="1">
    <location>
        <begin position="23"/>
        <end position="293"/>
    </location>
</feature>
<protein>
    <recommendedName>
        <fullName evidence="4">DUF4595 domain-containing protein</fullName>
    </recommendedName>
</protein>
<evidence type="ECO:0000313" key="2">
    <source>
        <dbReference type="EMBL" id="QHS61154.1"/>
    </source>
</evidence>
<evidence type="ECO:0000256" key="1">
    <source>
        <dbReference type="SAM" id="SignalP"/>
    </source>
</evidence>
<gene>
    <name evidence="2" type="ORF">GWR21_16575</name>
</gene>
<dbReference type="RefSeq" id="WP_162332832.1">
    <property type="nucleotide sequence ID" value="NZ_CP048113.1"/>
</dbReference>
<accession>A0A6B9ZIG7</accession>
<reference evidence="2 3" key="1">
    <citation type="submission" date="2020-01" db="EMBL/GenBank/DDBJ databases">
        <title>Complete genome sequence of Chitinophaga sp. H33E-04 isolated from quinoa roots.</title>
        <authorList>
            <person name="Weon H.-Y."/>
            <person name="Lee S.A."/>
        </authorList>
    </citation>
    <scope>NUCLEOTIDE SEQUENCE [LARGE SCALE GENOMIC DNA]</scope>
    <source>
        <strain evidence="2 3">H33E-04</strain>
    </source>
</reference>
<proteinExistence type="predicted"/>
<organism evidence="2 3">
    <name type="scientific">Chitinophaga agri</name>
    <dbReference type="NCBI Taxonomy" id="2703787"/>
    <lineage>
        <taxon>Bacteria</taxon>
        <taxon>Pseudomonadati</taxon>
        <taxon>Bacteroidota</taxon>
        <taxon>Chitinophagia</taxon>
        <taxon>Chitinophagales</taxon>
        <taxon>Chitinophagaceae</taxon>
        <taxon>Chitinophaga</taxon>
    </lineage>
</organism>
<keyword evidence="1" id="KW-0732">Signal</keyword>
<name>A0A6B9ZIG7_9BACT</name>
<sequence>MLALFTPLRTLYVLTALCILLAACKKDDHPWPGPGSPSCQCDAQSLEGWYLDTTNYYPSPFIRPYKFTKTYDWQGRLQTLYVNIDNPNPVFQSVSTFSKQGNKAFLLDSATLDTVLIVDLNSRGLPVKTALKRLLNGPSNYVQYYHYNHKDQLVAYEDSVRGQFYDLIYDHHGNLLRYIYRKTGETMVEFTYDYSTPIKGAAYMIDGWIGIFTELEYLHYMGYLDLTPHHKLVRAVNNFRYPNYDRQFINQVINADGYVTSYVFTLYDSDQLIQTRTVWHCPGDNQHITQKSH</sequence>
<dbReference type="KEGG" id="chih:GWR21_16575"/>